<dbReference type="EMBL" id="PHFW01000001">
    <property type="protein sequence ID" value="PQM29408.1"/>
    <property type="molecule type" value="Genomic_DNA"/>
</dbReference>
<dbReference type="RefSeq" id="WP_105997366.1">
    <property type="nucleotide sequence ID" value="NZ_CM009578.1"/>
</dbReference>
<dbReference type="OrthoDB" id="7507768at2"/>
<accession>A0A2S8BAN2</accession>
<organism evidence="1 2">
    <name type="scientific">Sphingopyxis lindanitolerans</name>
    <dbReference type="NCBI Taxonomy" id="2054227"/>
    <lineage>
        <taxon>Bacteria</taxon>
        <taxon>Pseudomonadati</taxon>
        <taxon>Pseudomonadota</taxon>
        <taxon>Alphaproteobacteria</taxon>
        <taxon>Sphingomonadales</taxon>
        <taxon>Sphingomonadaceae</taxon>
        <taxon>Sphingopyxis</taxon>
    </lineage>
</organism>
<name>A0A2S8BAN2_9SPHN</name>
<reference evidence="2" key="1">
    <citation type="submission" date="2017-11" db="EMBL/GenBank/DDBJ databases">
        <title>The complete genome sequence of Sphingopyxis pomeranensis sp. nov. strain WS5A3p.</title>
        <authorList>
            <person name="Kaminski M.A."/>
        </authorList>
    </citation>
    <scope>NUCLEOTIDE SEQUENCE [LARGE SCALE GENOMIC DNA]</scope>
    <source>
        <strain evidence="2">WS5A3p</strain>
    </source>
</reference>
<protein>
    <submittedName>
        <fullName evidence="1">Uncharacterized protein</fullName>
    </submittedName>
</protein>
<dbReference type="AlphaFoldDB" id="A0A2S8BAN2"/>
<gene>
    <name evidence="1" type="ORF">CVO77_00265</name>
</gene>
<dbReference type="Proteomes" id="UP000238954">
    <property type="component" value="Chromosome"/>
</dbReference>
<proteinExistence type="predicted"/>
<keyword evidence="2" id="KW-1185">Reference proteome</keyword>
<comment type="caution">
    <text evidence="1">The sequence shown here is derived from an EMBL/GenBank/DDBJ whole genome shotgun (WGS) entry which is preliminary data.</text>
</comment>
<evidence type="ECO:0000313" key="1">
    <source>
        <dbReference type="EMBL" id="PQM29408.1"/>
    </source>
</evidence>
<sequence length="94" mass="10531">MAARGPIPVADVDWLIQQPPFQRVIFEIYRTSGITRFTREEQARLFSEGKRSLGLEILGWFSATPGEPDDAIAMAIDAGKQFTPPKGTKHDDRD</sequence>
<evidence type="ECO:0000313" key="2">
    <source>
        <dbReference type="Proteomes" id="UP000238954"/>
    </source>
</evidence>